<proteinExistence type="predicted"/>
<evidence type="ECO:0000313" key="2">
    <source>
        <dbReference type="EMBL" id="KKO72105.1"/>
    </source>
</evidence>
<dbReference type="Proteomes" id="UP000078084">
    <property type="component" value="Unassembled WGS sequence"/>
</dbReference>
<feature type="region of interest" description="Disordered" evidence="1">
    <location>
        <begin position="88"/>
        <end position="107"/>
    </location>
</feature>
<evidence type="ECO:0000256" key="1">
    <source>
        <dbReference type="SAM" id="MobiDB-lite"/>
    </source>
</evidence>
<organism evidence="2 3">
    <name type="scientific">Kerstersia gyiorum</name>
    <dbReference type="NCBI Taxonomy" id="206506"/>
    <lineage>
        <taxon>Bacteria</taxon>
        <taxon>Pseudomonadati</taxon>
        <taxon>Pseudomonadota</taxon>
        <taxon>Betaproteobacteria</taxon>
        <taxon>Burkholderiales</taxon>
        <taxon>Alcaligenaceae</taxon>
        <taxon>Kerstersia</taxon>
    </lineage>
</organism>
<dbReference type="AlphaFoldDB" id="A0A171KT88"/>
<keyword evidence="3" id="KW-1185">Reference proteome</keyword>
<reference evidence="2 3" key="1">
    <citation type="submission" date="2015-04" db="EMBL/GenBank/DDBJ databases">
        <title>Genome sequence of Kerstersia gyiorum CG1.</title>
        <authorList>
            <person name="Greninger A.L."/>
            <person name="Kozyreva V."/>
            <person name="Chaturvedi V."/>
        </authorList>
    </citation>
    <scope>NUCLEOTIDE SEQUENCE [LARGE SCALE GENOMIC DNA]</scope>
    <source>
        <strain evidence="2 3">CG1</strain>
    </source>
</reference>
<protein>
    <submittedName>
        <fullName evidence="2">Uncharacterized protein</fullName>
    </submittedName>
</protein>
<dbReference type="STRING" id="206506.AAV32_07080"/>
<comment type="caution">
    <text evidence="2">The sequence shown here is derived from an EMBL/GenBank/DDBJ whole genome shotgun (WGS) entry which is preliminary data.</text>
</comment>
<sequence>MLDTRKVFSNPRVDAFQRTKHALAQLRDFILDAWRHFGKIVAFYQAISFKVPQGQRQHALGDAFHLTLYLGKSQPMITRDGKAPDDLYGPFVTESRADSIGGNRLEG</sequence>
<dbReference type="EMBL" id="LBNE01000003">
    <property type="protein sequence ID" value="KKO72105.1"/>
    <property type="molecule type" value="Genomic_DNA"/>
</dbReference>
<accession>A0A171KT88</accession>
<evidence type="ECO:0000313" key="3">
    <source>
        <dbReference type="Proteomes" id="UP000078084"/>
    </source>
</evidence>
<name>A0A171KT88_9BURK</name>
<gene>
    <name evidence="2" type="ORF">AAV32_07080</name>
</gene>